<name>A0A942T5K0_9BACI</name>
<dbReference type="EMBL" id="JAGYPE010000006">
    <property type="protein sequence ID" value="MBS4185503.1"/>
    <property type="molecule type" value="Genomic_DNA"/>
</dbReference>
<dbReference type="SUPFAM" id="SSF53474">
    <property type="entry name" value="alpha/beta-Hydrolases"/>
    <property type="match status" value="1"/>
</dbReference>
<evidence type="ECO:0000313" key="3">
    <source>
        <dbReference type="EMBL" id="MCH6264252.1"/>
    </source>
</evidence>
<dbReference type="InterPro" id="IPR051049">
    <property type="entry name" value="Dienelactone_hydrolase-like"/>
</dbReference>
<dbReference type="PANTHER" id="PTHR46623">
    <property type="entry name" value="CARBOXYMETHYLENEBUTENOLIDASE-RELATED"/>
    <property type="match status" value="1"/>
</dbReference>
<keyword evidence="4" id="KW-1185">Reference proteome</keyword>
<dbReference type="GO" id="GO:0016787">
    <property type="term" value="F:hydrolase activity"/>
    <property type="evidence" value="ECO:0007669"/>
    <property type="project" value="UniProtKB-KW"/>
</dbReference>
<dbReference type="Proteomes" id="UP000677265">
    <property type="component" value="Unassembled WGS sequence"/>
</dbReference>
<dbReference type="RefSeq" id="WP_213145357.1">
    <property type="nucleotide sequence ID" value="NZ_JAGYPE020000002.1"/>
</dbReference>
<comment type="caution">
    <text evidence="2">The sequence shown here is derived from an EMBL/GenBank/DDBJ whole genome shotgun (WGS) entry which is preliminary data.</text>
</comment>
<evidence type="ECO:0000259" key="1">
    <source>
        <dbReference type="Pfam" id="PF01738"/>
    </source>
</evidence>
<dbReference type="InterPro" id="IPR002925">
    <property type="entry name" value="Dienelactn_hydro"/>
</dbReference>
<dbReference type="InterPro" id="IPR029058">
    <property type="entry name" value="AB_hydrolase_fold"/>
</dbReference>
<dbReference type="EMBL" id="JAGYPE020000002">
    <property type="protein sequence ID" value="MCH6264252.1"/>
    <property type="molecule type" value="Genomic_DNA"/>
</dbReference>
<proteinExistence type="predicted"/>
<dbReference type="Gene3D" id="3.40.50.1820">
    <property type="entry name" value="alpha/beta hydrolase"/>
    <property type="match status" value="1"/>
</dbReference>
<dbReference type="Pfam" id="PF01738">
    <property type="entry name" value="DLH"/>
    <property type="match status" value="1"/>
</dbReference>
<sequence>MPVQSEWRTFTGTNGDIRAYFAAIEPVTEPRPTVIVIQEMWGVDAHIRDVVERFAAAGYVVIAPDLFAENGVRPEALSEEKVKDAKQFLHSIPHQAWFNPEIRDEEISKLPTERQEILRATLTKLLGVLDPSKSESFVNLLTATADYARNNYSNTKGMPVTSVGFCLGGALSAALAVNDPEHAGSVVYYGRPPKEHIDKIQCPILGFYGGNDPNITNLIPAFEEEMKKLGKSFEAIVYPNAPHAFFNDTNPTYNARYARDSFAKTLTFLNQIKS</sequence>
<protein>
    <submittedName>
        <fullName evidence="2">Dienelactone hydrolase family protein</fullName>
    </submittedName>
</protein>
<organism evidence="2">
    <name type="scientific">Neobacillus citreus</name>
    <dbReference type="NCBI Taxonomy" id="2833578"/>
    <lineage>
        <taxon>Bacteria</taxon>
        <taxon>Bacillati</taxon>
        <taxon>Bacillota</taxon>
        <taxon>Bacilli</taxon>
        <taxon>Bacillales</taxon>
        <taxon>Bacillaceae</taxon>
        <taxon>Neobacillus</taxon>
    </lineage>
</organism>
<feature type="domain" description="Dienelactone hydrolase" evidence="1">
    <location>
        <begin position="24"/>
        <end position="272"/>
    </location>
</feature>
<reference evidence="2" key="1">
    <citation type="submission" date="2021-05" db="EMBL/GenBank/DDBJ databases">
        <title>Novel Bacillus species.</title>
        <authorList>
            <person name="Liu G."/>
        </authorList>
    </citation>
    <scope>NUCLEOTIDE SEQUENCE</scope>
    <source>
        <strain evidence="2 4">FJAT-50051</strain>
    </source>
</reference>
<dbReference type="AlphaFoldDB" id="A0A942T5K0"/>
<gene>
    <name evidence="3" type="ORF">KHB02_001755</name>
    <name evidence="2" type="ORF">KHB02_29400</name>
</gene>
<evidence type="ECO:0000313" key="4">
    <source>
        <dbReference type="Proteomes" id="UP000677265"/>
    </source>
</evidence>
<keyword evidence="2" id="KW-0378">Hydrolase</keyword>
<dbReference type="PANTHER" id="PTHR46623:SF6">
    <property type="entry name" value="ALPHA_BETA-HYDROLASES SUPERFAMILY PROTEIN"/>
    <property type="match status" value="1"/>
</dbReference>
<accession>A0A942T5K0</accession>
<evidence type="ECO:0000313" key="2">
    <source>
        <dbReference type="EMBL" id="MBS4185503.1"/>
    </source>
</evidence>